<dbReference type="FunFam" id="2.30.30.40:FF:000016">
    <property type="entry name" value="RIMS-binding protein 2 isoform X2"/>
    <property type="match status" value="1"/>
</dbReference>
<dbReference type="SMART" id="SM00326">
    <property type="entry name" value="SH3"/>
    <property type="match status" value="3"/>
</dbReference>
<dbReference type="InterPro" id="IPR057884">
    <property type="entry name" value="FN3_RIM-BP1/2/3"/>
</dbReference>
<dbReference type="InterPro" id="IPR001452">
    <property type="entry name" value="SH3_domain"/>
</dbReference>
<dbReference type="FunFam" id="2.30.30.40:FF:000023">
    <property type="entry name" value="RIMS-binding protein 2 isoform F"/>
    <property type="match status" value="1"/>
</dbReference>
<keyword evidence="6" id="KW-1133">Transmembrane helix</keyword>
<feature type="compositionally biased region" description="Basic and acidic residues" evidence="5">
    <location>
        <begin position="1270"/>
        <end position="1281"/>
    </location>
</feature>
<dbReference type="Proteomes" id="UP000492821">
    <property type="component" value="Unassembled WGS sequence"/>
</dbReference>
<feature type="compositionally biased region" description="Basic and acidic residues" evidence="5">
    <location>
        <begin position="1291"/>
        <end position="1305"/>
    </location>
</feature>
<reference evidence="10" key="2">
    <citation type="submission" date="2020-10" db="UniProtKB">
        <authorList>
            <consortium name="WormBaseParasite"/>
        </authorList>
    </citation>
    <scope>IDENTIFICATION</scope>
</reference>
<evidence type="ECO:0000256" key="3">
    <source>
        <dbReference type="ARBA" id="ARBA00022737"/>
    </source>
</evidence>
<keyword evidence="3" id="KW-0677">Repeat</keyword>
<sequence>MEKVYEKHPPASLMFAVVVSSEPSLGRPAGGRRRAAAASFDAGTSGPGRLFESTYKEFVGSFRHPSESKAGFSFVCAAPVVAILCVVRPFLFKSCAAYAGAKFFTLREGGPPQAAECPVPLLVDCTPRCLRVTLRDTVNDSIATITYHLSFFAFSYLPLRRGRQNLRRYYQCLGDRPSTSTAQYSDIMMPPSRSSGVNPQYVSPNSSALYSSANELQISNPPQHSSSPLSDSLLLALRRSRPNTRLFRALFQYMPIRDSPNENPHLELPLQAGDYVLVHGQMDEDQFYFGETLNGRTGLVPSNYVERVPDHVLLQNASRAPSPVTGLSGSLTNISCCEASTSNATCAGANRSNATVQAGNTIQPGFLAAGDKLMSSCHEMLNSSGCGGISGSISGTLPRVGSPSFVLHVPPHHARMVHDFTDPELAPLPDSVCPYPPVDVSKVTVQEVKQPDQPRVPFPREITIEKKLSRSAVISWLPPEDKLIAVSQYHVCADGVVKAVVPGTYKCKALIEDLNLDKCVNISVRAVTEHGHSPDAACTIAIGTEAPVAPQHVRVSSITPISACLSWYPSNANAEHVVLLNAIKVGVCPSSVFQVSHSPEESVHSFLIRNCGVEVQLQGLSPSTIYRVSVRTKHPKAVLEQRPVERCVDFKTLPKIGLPNPPAHVQVEVGPQPGTLLISWKPVSSQPRPPSRAAVHSYLVFADGRNIAQVPSATADHVLLRLADFADDPPIFITVRTRTREGAISADSNVVRVPRGISAANPNVLASGDHHLPFSSSIAVNTATAPPLATASMPNSLIGGVIGSQQPQHYDVVQSAMNTIAMPYSMAPNSAISVGSAPSGLLTTLPQQSQPLQQPAPQPAGSLPLHHTTVHGQQHQMYNTAYPLNQAAIFPSSQNAANAALYCATAGPVSGGLLNGSANAAKLVDWKQQQQSAVAAAAVAAHQQQQQRSQVQQAGQSSSQYYTFHPKSLFKEFTGVDEKPSVLEMENNYLLKHRQQQRDRELGSLERWPGQTSTLNRYDYYGTTRSNGRYDDMTRALPSTRPMMMQGGRKPTAIPPRLARVRSEEILGTRSEPDLRPLAIADDEENCRWFVALFDYDHMMSPNPNAQQEELSFRRHQLIKVYGEVDQDGFYRGQIGRRFGLVPSNMVIEIAKDDLMPQRRRSDAYPVEPAIRRMRWGSLKSRSYDHAGDRHRRGIIPGASYTPSQAHMVGPSVLPGAPMYSSLDRREQSLPPYSRYYDRPGYEHQQPASARSYGRSYGNNYGYTGASRDYPQRDHHYDDRTATLPPVSSEMYDRGLPRDYRDRRVGVGAPPPGDDYGRDAYPAPMWGEYGGETREPRDARGDYRYDHPPASTGYEDERYQPPPQQQPRTALRRDYQRYSAEAAPAPGQWNQPVEQDQYGMAAPSGGPGSMLPQQPTGQYPPGRYPPSQQQQQQPPAEDRFVNINGEPTQVQKAVAKYDYDPKICSPNVDAEQVELTFHQGDVILIYGERDDDGFYVGELNGKRGMVPYNFLQIPGQPLIAPPPNAGQPQSIMAGNAAAVDAMPATVRPKGVAFSETAAKKPPARQTSQTSNKVGSTTSAASAGTGSAGAKAKAAGAAGGAAKTLTKKASDLGTKGAAASVARKSSQAAKKADGKKK</sequence>
<evidence type="ECO:0000259" key="8">
    <source>
        <dbReference type="PROSITE" id="PS50853"/>
    </source>
</evidence>
<feature type="domain" description="Fibronectin type-III" evidence="8">
    <location>
        <begin position="458"/>
        <end position="547"/>
    </location>
</feature>
<keyword evidence="6" id="KW-0472">Membrane</keyword>
<evidence type="ECO:0000313" key="9">
    <source>
        <dbReference type="Proteomes" id="UP000492821"/>
    </source>
</evidence>
<dbReference type="CDD" id="cd00063">
    <property type="entry name" value="FN3"/>
    <property type="match status" value="1"/>
</dbReference>
<feature type="domain" description="SH3" evidence="7">
    <location>
        <begin position="242"/>
        <end position="310"/>
    </location>
</feature>
<keyword evidence="9" id="KW-1185">Reference proteome</keyword>
<protein>
    <submittedName>
        <fullName evidence="10">Peripheral-type benzodiazepine receptor-associated protein 1</fullName>
    </submittedName>
</protein>
<dbReference type="PANTHER" id="PTHR14234:SF19">
    <property type="entry name" value="RIM-BINDING PROTEIN, ISOFORM F"/>
    <property type="match status" value="1"/>
</dbReference>
<dbReference type="SUPFAM" id="SSF49265">
    <property type="entry name" value="Fibronectin type III"/>
    <property type="match status" value="1"/>
</dbReference>
<dbReference type="Pfam" id="PF07653">
    <property type="entry name" value="SH3_2"/>
    <property type="match status" value="2"/>
</dbReference>
<dbReference type="Gene3D" id="2.30.30.40">
    <property type="entry name" value="SH3 Domains"/>
    <property type="match status" value="3"/>
</dbReference>
<keyword evidence="6" id="KW-0812">Transmembrane</keyword>
<keyword evidence="2 4" id="KW-0728">SH3 domain</keyword>
<dbReference type="InterPro" id="IPR013783">
    <property type="entry name" value="Ig-like_fold"/>
</dbReference>
<feature type="region of interest" description="Disordered" evidence="5">
    <location>
        <begin position="842"/>
        <end position="862"/>
    </location>
</feature>
<dbReference type="PANTHER" id="PTHR14234">
    <property type="entry name" value="RIM BINDING PROTEIN-RELATED"/>
    <property type="match status" value="1"/>
</dbReference>
<organism evidence="9 10">
    <name type="scientific">Panagrellus redivivus</name>
    <name type="common">Microworm</name>
    <dbReference type="NCBI Taxonomy" id="6233"/>
    <lineage>
        <taxon>Eukaryota</taxon>
        <taxon>Metazoa</taxon>
        <taxon>Ecdysozoa</taxon>
        <taxon>Nematoda</taxon>
        <taxon>Chromadorea</taxon>
        <taxon>Rhabditida</taxon>
        <taxon>Tylenchina</taxon>
        <taxon>Panagrolaimomorpha</taxon>
        <taxon>Panagrolaimoidea</taxon>
        <taxon>Panagrolaimidae</taxon>
        <taxon>Panagrellus</taxon>
    </lineage>
</organism>
<feature type="compositionally biased region" description="Basic and acidic residues" evidence="5">
    <location>
        <begin position="1331"/>
        <end position="1347"/>
    </location>
</feature>
<feature type="domain" description="SH3" evidence="7">
    <location>
        <begin position="1448"/>
        <end position="1516"/>
    </location>
</feature>
<feature type="compositionally biased region" description="Low complexity" evidence="5">
    <location>
        <begin position="1574"/>
        <end position="1603"/>
    </location>
</feature>
<evidence type="ECO:0000256" key="1">
    <source>
        <dbReference type="ARBA" id="ARBA00010749"/>
    </source>
</evidence>
<evidence type="ECO:0000256" key="4">
    <source>
        <dbReference type="PROSITE-ProRule" id="PRU00192"/>
    </source>
</evidence>
<feature type="domain" description="SH3" evidence="7">
    <location>
        <begin position="1085"/>
        <end position="1152"/>
    </location>
</feature>
<evidence type="ECO:0000256" key="5">
    <source>
        <dbReference type="SAM" id="MobiDB-lite"/>
    </source>
</evidence>
<evidence type="ECO:0000259" key="7">
    <source>
        <dbReference type="PROSITE" id="PS50002"/>
    </source>
</evidence>
<dbReference type="WBParaSite" id="Pan_g2076.t1">
    <property type="protein sequence ID" value="Pan_g2076.t1"/>
    <property type="gene ID" value="Pan_g2076"/>
</dbReference>
<name>A0A7E4VH18_PANRE</name>
<feature type="region of interest" description="Disordered" evidence="5">
    <location>
        <begin position="1231"/>
        <end position="1372"/>
    </location>
</feature>
<dbReference type="Pfam" id="PF14604">
    <property type="entry name" value="SH3_9"/>
    <property type="match status" value="1"/>
</dbReference>
<dbReference type="InterPro" id="IPR003961">
    <property type="entry name" value="FN3_dom"/>
</dbReference>
<feature type="compositionally biased region" description="Low complexity" evidence="5">
    <location>
        <begin position="1251"/>
        <end position="1265"/>
    </location>
</feature>
<dbReference type="Gene3D" id="2.60.40.10">
    <property type="entry name" value="Immunoglobulins"/>
    <property type="match status" value="3"/>
</dbReference>
<feature type="compositionally biased region" description="Polar residues" evidence="5">
    <location>
        <begin position="1564"/>
        <end position="1573"/>
    </location>
</feature>
<dbReference type="SMART" id="SM00060">
    <property type="entry name" value="FN3"/>
    <property type="match status" value="3"/>
</dbReference>
<feature type="region of interest" description="Disordered" evidence="5">
    <location>
        <begin position="1554"/>
        <end position="1636"/>
    </location>
</feature>
<feature type="transmembrane region" description="Helical" evidence="6">
    <location>
        <begin position="70"/>
        <end position="91"/>
    </location>
</feature>
<dbReference type="InterPro" id="IPR036116">
    <property type="entry name" value="FN3_sf"/>
</dbReference>
<evidence type="ECO:0000256" key="2">
    <source>
        <dbReference type="ARBA" id="ARBA00022443"/>
    </source>
</evidence>
<feature type="compositionally biased region" description="Low complexity" evidence="5">
    <location>
        <begin position="1417"/>
        <end position="1435"/>
    </location>
</feature>
<comment type="similarity">
    <text evidence="1">Belongs to the RIMBP family.</text>
</comment>
<evidence type="ECO:0000313" key="10">
    <source>
        <dbReference type="WBParaSite" id="Pan_g2076.t1"/>
    </source>
</evidence>
<dbReference type="InterPro" id="IPR040325">
    <property type="entry name" value="RIMBP1/2/3"/>
</dbReference>
<dbReference type="GO" id="GO:0007274">
    <property type="term" value="P:neuromuscular synaptic transmission"/>
    <property type="evidence" value="ECO:0007669"/>
    <property type="project" value="TreeGrafter"/>
</dbReference>
<feature type="region of interest" description="Disordered" evidence="5">
    <location>
        <begin position="1397"/>
        <end position="1436"/>
    </location>
</feature>
<evidence type="ECO:0000256" key="6">
    <source>
        <dbReference type="SAM" id="Phobius"/>
    </source>
</evidence>
<feature type="domain" description="Fibronectin type-III" evidence="8">
    <location>
        <begin position="549"/>
        <end position="655"/>
    </location>
</feature>
<dbReference type="GO" id="GO:0045202">
    <property type="term" value="C:synapse"/>
    <property type="evidence" value="ECO:0007669"/>
    <property type="project" value="GOC"/>
</dbReference>
<dbReference type="Pfam" id="PF25523">
    <property type="entry name" value="Ig_RIMBP2"/>
    <property type="match status" value="1"/>
</dbReference>
<dbReference type="SUPFAM" id="SSF50044">
    <property type="entry name" value="SH3-domain"/>
    <property type="match status" value="3"/>
</dbReference>
<dbReference type="PROSITE" id="PS50002">
    <property type="entry name" value="SH3"/>
    <property type="match status" value="3"/>
</dbReference>
<accession>A0A7E4VH18</accession>
<dbReference type="PROSITE" id="PS50853">
    <property type="entry name" value="FN3"/>
    <property type="match status" value="2"/>
</dbReference>
<reference evidence="9" key="1">
    <citation type="journal article" date="2013" name="Genetics">
        <title>The draft genome and transcriptome of Panagrellus redivivus are shaped by the harsh demands of a free-living lifestyle.</title>
        <authorList>
            <person name="Srinivasan J."/>
            <person name="Dillman A.R."/>
            <person name="Macchietto M.G."/>
            <person name="Heikkinen L."/>
            <person name="Lakso M."/>
            <person name="Fracchia K.M."/>
            <person name="Antoshechkin I."/>
            <person name="Mortazavi A."/>
            <person name="Wong G."/>
            <person name="Sternberg P.W."/>
        </authorList>
    </citation>
    <scope>NUCLEOTIDE SEQUENCE [LARGE SCALE GENOMIC DNA]</scope>
    <source>
        <strain evidence="9">MT8872</strain>
    </source>
</reference>
<proteinExistence type="inferred from homology"/>
<dbReference type="InterPro" id="IPR036028">
    <property type="entry name" value="SH3-like_dom_sf"/>
</dbReference>